<dbReference type="EMBL" id="MU853618">
    <property type="protein sequence ID" value="KAK4141061.1"/>
    <property type="molecule type" value="Genomic_DNA"/>
</dbReference>
<evidence type="ECO:0000313" key="2">
    <source>
        <dbReference type="EMBL" id="KAK4141061.1"/>
    </source>
</evidence>
<dbReference type="AlphaFoldDB" id="A0AAN6V038"/>
<dbReference type="Proteomes" id="UP001302676">
    <property type="component" value="Unassembled WGS sequence"/>
</dbReference>
<dbReference type="GeneID" id="87821181"/>
<name>A0AAN6V038_9PEZI</name>
<organism evidence="2 3">
    <name type="scientific">Dichotomopilus funicola</name>
    <dbReference type="NCBI Taxonomy" id="1934379"/>
    <lineage>
        <taxon>Eukaryota</taxon>
        <taxon>Fungi</taxon>
        <taxon>Dikarya</taxon>
        <taxon>Ascomycota</taxon>
        <taxon>Pezizomycotina</taxon>
        <taxon>Sordariomycetes</taxon>
        <taxon>Sordariomycetidae</taxon>
        <taxon>Sordariales</taxon>
        <taxon>Chaetomiaceae</taxon>
        <taxon>Dichotomopilus</taxon>
    </lineage>
</organism>
<accession>A0AAN6V038</accession>
<evidence type="ECO:0000256" key="1">
    <source>
        <dbReference type="SAM" id="MobiDB-lite"/>
    </source>
</evidence>
<reference evidence="2" key="1">
    <citation type="journal article" date="2023" name="Mol. Phylogenet. Evol.">
        <title>Genome-scale phylogeny and comparative genomics of the fungal order Sordariales.</title>
        <authorList>
            <person name="Hensen N."/>
            <person name="Bonometti L."/>
            <person name="Westerberg I."/>
            <person name="Brannstrom I.O."/>
            <person name="Guillou S."/>
            <person name="Cros-Aarteil S."/>
            <person name="Calhoun S."/>
            <person name="Haridas S."/>
            <person name="Kuo A."/>
            <person name="Mondo S."/>
            <person name="Pangilinan J."/>
            <person name="Riley R."/>
            <person name="LaButti K."/>
            <person name="Andreopoulos B."/>
            <person name="Lipzen A."/>
            <person name="Chen C."/>
            <person name="Yan M."/>
            <person name="Daum C."/>
            <person name="Ng V."/>
            <person name="Clum A."/>
            <person name="Steindorff A."/>
            <person name="Ohm R.A."/>
            <person name="Martin F."/>
            <person name="Silar P."/>
            <person name="Natvig D.O."/>
            <person name="Lalanne C."/>
            <person name="Gautier V."/>
            <person name="Ament-Velasquez S.L."/>
            <person name="Kruys A."/>
            <person name="Hutchinson M.I."/>
            <person name="Powell A.J."/>
            <person name="Barry K."/>
            <person name="Miller A.N."/>
            <person name="Grigoriev I.V."/>
            <person name="Debuchy R."/>
            <person name="Gladieux P."/>
            <person name="Hiltunen Thoren M."/>
            <person name="Johannesson H."/>
        </authorList>
    </citation>
    <scope>NUCLEOTIDE SEQUENCE</scope>
    <source>
        <strain evidence="2">CBS 141.50</strain>
    </source>
</reference>
<sequence>MSAPMYWRKFTRDGSRDVDTQADAAFLEANFTDYFGRRLQEGDYGSHRSYDALMLTFTVADGSFIPAGQKPPSWFNPHIRVVTLVCQGGKSFFNSSPAEWTLCIVGSSSLYSEDRNESFLQVVSWNGSEFKFYQNDIVNGAGSESFWNYFGKSMDAFGESEYLGPFNGHVNGACIMKELRRPWPHWYTLSNSFQSCFSPDNVATLEKAPYTTIPGLGLLSGVNPNPAELESAVSSGVANWTYSRFQNDFMNTTQRPFKPLKNPTNISRWTAHMFLTTTINIGATTKAPESKGYHLPYSHFYDNELHQKFHLIPDFTLPWRSLGGDKRDRPDRKDIGYKIALAGEGPSPFNFLQSSFEDAQGVVKIQNIIKDNSDYSQPRYVGLFTQHTFYTIMMLDFWNPVYSWKRGILMRYVPQTATFNDGRYDLDAKFVANVKKSPHASEPGSPEYEFLQLLNKTLPDFQQMIRDYLAAVVNRIKTDLVPALKDYLSLAESRRRIYRPLPLDECGYSLPYATEIPFIPGENLLEMTLKGTIQVMDQRGQAFLNAWTVTLAEPDPHVIPPPAVGGPGDEPEGPALPIYVLPRPGRLEIPCRSLTGSTGLASASCPASRRSRRAGGGCPFGNQNMA</sequence>
<comment type="caution">
    <text evidence="2">The sequence shown here is derived from an EMBL/GenBank/DDBJ whole genome shotgun (WGS) entry which is preliminary data.</text>
</comment>
<keyword evidence="3" id="KW-1185">Reference proteome</keyword>
<feature type="region of interest" description="Disordered" evidence="1">
    <location>
        <begin position="599"/>
        <end position="626"/>
    </location>
</feature>
<protein>
    <submittedName>
        <fullName evidence="2">Uncharacterized protein</fullName>
    </submittedName>
</protein>
<proteinExistence type="predicted"/>
<gene>
    <name evidence="2" type="ORF">C8A04DRAFT_39390</name>
</gene>
<reference evidence="2" key="2">
    <citation type="submission" date="2023-05" db="EMBL/GenBank/DDBJ databases">
        <authorList>
            <consortium name="Lawrence Berkeley National Laboratory"/>
            <person name="Steindorff A."/>
            <person name="Hensen N."/>
            <person name="Bonometti L."/>
            <person name="Westerberg I."/>
            <person name="Brannstrom I.O."/>
            <person name="Guillou S."/>
            <person name="Cros-Aarteil S."/>
            <person name="Calhoun S."/>
            <person name="Haridas S."/>
            <person name="Kuo A."/>
            <person name="Mondo S."/>
            <person name="Pangilinan J."/>
            <person name="Riley R."/>
            <person name="Labutti K."/>
            <person name="Andreopoulos B."/>
            <person name="Lipzen A."/>
            <person name="Chen C."/>
            <person name="Yanf M."/>
            <person name="Daum C."/>
            <person name="Ng V."/>
            <person name="Clum A."/>
            <person name="Ohm R."/>
            <person name="Martin F."/>
            <person name="Silar P."/>
            <person name="Natvig D."/>
            <person name="Lalanne C."/>
            <person name="Gautier V."/>
            <person name="Ament-Velasquez S.L."/>
            <person name="Kruys A."/>
            <person name="Hutchinson M.I."/>
            <person name="Powell A.J."/>
            <person name="Barry K."/>
            <person name="Miller A.N."/>
            <person name="Grigoriev I.V."/>
            <person name="Debuchy R."/>
            <person name="Gladieux P."/>
            <person name="Thoren M.H."/>
            <person name="Johannesson H."/>
        </authorList>
    </citation>
    <scope>NUCLEOTIDE SEQUENCE</scope>
    <source>
        <strain evidence="2">CBS 141.50</strain>
    </source>
</reference>
<evidence type="ECO:0000313" key="3">
    <source>
        <dbReference type="Proteomes" id="UP001302676"/>
    </source>
</evidence>
<dbReference type="RefSeq" id="XP_062634432.1">
    <property type="nucleotide sequence ID" value="XM_062784568.1"/>
</dbReference>